<gene>
    <name evidence="7" type="ORF">EQ812_08585</name>
</gene>
<evidence type="ECO:0000256" key="1">
    <source>
        <dbReference type="ARBA" id="ARBA00004141"/>
    </source>
</evidence>
<evidence type="ECO:0000256" key="6">
    <source>
        <dbReference type="SAM" id="Phobius"/>
    </source>
</evidence>
<evidence type="ECO:0000256" key="5">
    <source>
        <dbReference type="ARBA" id="ARBA00023136"/>
    </source>
</evidence>
<organism evidence="7 8">
    <name type="scientific">Staphylococcus lugdunensis</name>
    <dbReference type="NCBI Taxonomy" id="28035"/>
    <lineage>
        <taxon>Bacteria</taxon>
        <taxon>Bacillati</taxon>
        <taxon>Bacillota</taxon>
        <taxon>Bacilli</taxon>
        <taxon>Bacillales</taxon>
        <taxon>Staphylococcaceae</taxon>
        <taxon>Staphylococcus</taxon>
    </lineage>
</organism>
<comment type="caution">
    <text evidence="7">The sequence shown here is derived from an EMBL/GenBank/DDBJ whole genome shotgun (WGS) entry which is preliminary data.</text>
</comment>
<evidence type="ECO:0000256" key="2">
    <source>
        <dbReference type="ARBA" id="ARBA00009694"/>
    </source>
</evidence>
<dbReference type="AlphaFoldDB" id="A0A4Q9W9J9"/>
<proteinExistence type="inferred from homology"/>
<protein>
    <submittedName>
        <fullName evidence="7">DUF423 domain-containing protein</fullName>
    </submittedName>
</protein>
<evidence type="ECO:0000256" key="4">
    <source>
        <dbReference type="ARBA" id="ARBA00022989"/>
    </source>
</evidence>
<feature type="transmembrane region" description="Helical" evidence="6">
    <location>
        <begin position="47"/>
        <end position="65"/>
    </location>
</feature>
<dbReference type="EMBL" id="SCHB01000005">
    <property type="protein sequence ID" value="TBW71853.1"/>
    <property type="molecule type" value="Genomic_DNA"/>
</dbReference>
<dbReference type="Pfam" id="PF04241">
    <property type="entry name" value="DUF423"/>
    <property type="match status" value="1"/>
</dbReference>
<evidence type="ECO:0000256" key="3">
    <source>
        <dbReference type="ARBA" id="ARBA00022692"/>
    </source>
</evidence>
<dbReference type="PANTHER" id="PTHR43461">
    <property type="entry name" value="TRANSMEMBRANE PROTEIN 256"/>
    <property type="match status" value="1"/>
</dbReference>
<feature type="transmembrane region" description="Helical" evidence="6">
    <location>
        <begin position="72"/>
        <end position="89"/>
    </location>
</feature>
<keyword evidence="5 6" id="KW-0472">Membrane</keyword>
<comment type="similarity">
    <text evidence="2">Belongs to the UPF0382 family.</text>
</comment>
<sequence>MMKVFIILGALCTMMSVGTGAFGAHVLEDKLNEKYISVWEKATTYQMYHGLVLILIGIISGTTSMNVNWAGWLMFLGIVFFSGSLYILALTEIRILGAITPIGGVLFIAGWLMLVIAAFKLPV</sequence>
<evidence type="ECO:0000313" key="7">
    <source>
        <dbReference type="EMBL" id="TBW71853.1"/>
    </source>
</evidence>
<dbReference type="GO" id="GO:0005886">
    <property type="term" value="C:plasma membrane"/>
    <property type="evidence" value="ECO:0007669"/>
    <property type="project" value="TreeGrafter"/>
</dbReference>
<evidence type="ECO:0000313" key="8">
    <source>
        <dbReference type="Proteomes" id="UP000293637"/>
    </source>
</evidence>
<feature type="transmembrane region" description="Helical" evidence="6">
    <location>
        <begin position="95"/>
        <end position="119"/>
    </location>
</feature>
<dbReference type="PANTHER" id="PTHR43461:SF1">
    <property type="entry name" value="TRANSMEMBRANE PROTEIN 256"/>
    <property type="match status" value="1"/>
</dbReference>
<name>A0A4Q9W9J9_STALU</name>
<reference evidence="7 8" key="1">
    <citation type="journal article" date="2019" name="Sci. Transl. Med.">
        <title>Quorum sensing between bacterial species on the skin protects against epidermal injury in atopic dermatitis.</title>
        <authorList>
            <person name="Williams M.R."/>
        </authorList>
    </citation>
    <scope>NUCLEOTIDE SEQUENCE [LARGE SCALE GENOMIC DNA]</scope>
    <source>
        <strain evidence="7 8">E7</strain>
    </source>
</reference>
<comment type="subcellular location">
    <subcellularLocation>
        <location evidence="1">Membrane</location>
        <topology evidence="1">Multi-pass membrane protein</topology>
    </subcellularLocation>
</comment>
<keyword evidence="3 6" id="KW-0812">Transmembrane</keyword>
<dbReference type="Proteomes" id="UP000293637">
    <property type="component" value="Unassembled WGS sequence"/>
</dbReference>
<accession>A0A4Q9W9J9</accession>
<dbReference type="InterPro" id="IPR006696">
    <property type="entry name" value="DUF423"/>
</dbReference>
<keyword evidence="4 6" id="KW-1133">Transmembrane helix</keyword>